<comment type="caution">
    <text evidence="2">The sequence shown here is derived from an EMBL/GenBank/DDBJ whole genome shotgun (WGS) entry which is preliminary data.</text>
</comment>
<proteinExistence type="predicted"/>
<protein>
    <submittedName>
        <fullName evidence="2">Uncharacterized protein</fullName>
    </submittedName>
</protein>
<feature type="transmembrane region" description="Helical" evidence="1">
    <location>
        <begin position="65"/>
        <end position="85"/>
    </location>
</feature>
<feature type="transmembrane region" description="Helical" evidence="1">
    <location>
        <begin position="20"/>
        <end position="44"/>
    </location>
</feature>
<gene>
    <name evidence="2" type="ORF">EZJ19_01465</name>
</gene>
<evidence type="ECO:0000313" key="3">
    <source>
        <dbReference type="Proteomes" id="UP000295443"/>
    </source>
</evidence>
<name>A0A4R1BPJ7_9PROT</name>
<feature type="transmembrane region" description="Helical" evidence="1">
    <location>
        <begin position="105"/>
        <end position="123"/>
    </location>
</feature>
<keyword evidence="3" id="KW-1185">Reference proteome</keyword>
<evidence type="ECO:0000313" key="2">
    <source>
        <dbReference type="EMBL" id="TCJ19534.1"/>
    </source>
</evidence>
<keyword evidence="1" id="KW-0812">Transmembrane</keyword>
<keyword evidence="1" id="KW-0472">Membrane</keyword>
<dbReference type="RefSeq" id="WP_131444530.1">
    <property type="nucleotide sequence ID" value="NZ_SJZB01000007.1"/>
</dbReference>
<evidence type="ECO:0000256" key="1">
    <source>
        <dbReference type="SAM" id="Phobius"/>
    </source>
</evidence>
<reference evidence="2 3" key="1">
    <citation type="submission" date="2019-03" db="EMBL/GenBank/DDBJ databases">
        <title>Genome sequence of Thiobacillaceae bacterium LSR1, a sulfur-oxidizing bacterium isolated from freshwater sediment.</title>
        <authorList>
            <person name="Li S."/>
        </authorList>
    </citation>
    <scope>NUCLEOTIDE SEQUENCE [LARGE SCALE GENOMIC DNA]</scope>
    <source>
        <strain evidence="2 3">LSR1</strain>
    </source>
</reference>
<dbReference type="EMBL" id="SJZB01000007">
    <property type="protein sequence ID" value="TCJ19534.1"/>
    <property type="molecule type" value="Genomic_DNA"/>
</dbReference>
<dbReference type="Proteomes" id="UP000295443">
    <property type="component" value="Unassembled WGS sequence"/>
</dbReference>
<accession>A0A4R1BPJ7</accession>
<organism evidence="2 3">
    <name type="scientific">Parasulfuritortus cantonensis</name>
    <dbReference type="NCBI Taxonomy" id="2528202"/>
    <lineage>
        <taxon>Bacteria</taxon>
        <taxon>Pseudomonadati</taxon>
        <taxon>Pseudomonadota</taxon>
        <taxon>Betaproteobacteria</taxon>
        <taxon>Nitrosomonadales</taxon>
        <taxon>Thiobacillaceae</taxon>
        <taxon>Parasulfuritortus</taxon>
    </lineage>
</organism>
<keyword evidence="1" id="KW-1133">Transmembrane helix</keyword>
<dbReference type="AlphaFoldDB" id="A0A4R1BPJ7"/>
<sequence>MLSAPVHAWRAALGLLRTPAFWLLLVAFLGIALALAALIVFAVERHDTFLRLRPMLCEQGAADRKVFLVAVAAPPWLVFVLISVAELWQQAGNWWAGRAARWRHFWLFLGLASGLGAALLFGLSC</sequence>